<evidence type="ECO:0000313" key="2">
    <source>
        <dbReference type="Proteomes" id="UP000469734"/>
    </source>
</evidence>
<sequence length="216" mass="24112">MQVRIRGKQVYLMVSRYHRYDPITKTGGRNTLETKHKFPANALEIPADIAGQLTDDEIEKVMRVAILPARELERQRLERKQVEQAAAALHDIDPNWRIKGVSEFLCDLQSVYDEQGPELDMAKLAGVVVQCTEIAVRASSISSEVAELSALYLMSLATSISKIAKLVGSDSFPAADKGNVKESPVYKVWMEVGEAKAALQIPLQKKGYVQKREKKD</sequence>
<evidence type="ECO:0000313" key="1">
    <source>
        <dbReference type="EMBL" id="MYM71624.1"/>
    </source>
</evidence>
<dbReference type="EMBL" id="WWCR01000003">
    <property type="protein sequence ID" value="MYM71624.1"/>
    <property type="molecule type" value="Genomic_DNA"/>
</dbReference>
<name>A0A7X4GZU2_9BURK</name>
<gene>
    <name evidence="1" type="ORF">GTP56_05360</name>
</gene>
<comment type="caution">
    <text evidence="1">The sequence shown here is derived from an EMBL/GenBank/DDBJ whole genome shotgun (WGS) entry which is preliminary data.</text>
</comment>
<dbReference type="RefSeq" id="WP_161049278.1">
    <property type="nucleotide sequence ID" value="NZ_WWCR01000003.1"/>
</dbReference>
<accession>A0A7X4GZU2</accession>
<organism evidence="1 2">
    <name type="scientific">Duganella margarita</name>
    <dbReference type="NCBI Taxonomy" id="2692170"/>
    <lineage>
        <taxon>Bacteria</taxon>
        <taxon>Pseudomonadati</taxon>
        <taxon>Pseudomonadota</taxon>
        <taxon>Betaproteobacteria</taxon>
        <taxon>Burkholderiales</taxon>
        <taxon>Oxalobacteraceae</taxon>
        <taxon>Telluria group</taxon>
        <taxon>Duganella</taxon>
    </lineage>
</organism>
<proteinExistence type="predicted"/>
<reference evidence="1 2" key="1">
    <citation type="submission" date="2019-12" db="EMBL/GenBank/DDBJ databases">
        <title>Novel species isolated from a subtropical stream in China.</title>
        <authorList>
            <person name="Lu H."/>
        </authorList>
    </citation>
    <scope>NUCLEOTIDE SEQUENCE [LARGE SCALE GENOMIC DNA]</scope>
    <source>
        <strain evidence="1 2">FT134W</strain>
    </source>
</reference>
<dbReference type="Proteomes" id="UP000469734">
    <property type="component" value="Unassembled WGS sequence"/>
</dbReference>
<protein>
    <submittedName>
        <fullName evidence="1">Uncharacterized protein</fullName>
    </submittedName>
</protein>
<dbReference type="AlphaFoldDB" id="A0A7X4GZU2"/>